<dbReference type="InterPro" id="IPR050732">
    <property type="entry name" value="Beta-glucan_modifiers"/>
</dbReference>
<evidence type="ECO:0000256" key="3">
    <source>
        <dbReference type="ARBA" id="ARBA00012780"/>
    </source>
</evidence>
<keyword evidence="10" id="KW-0624">Polysaccharide degradation</keyword>
<proteinExistence type="predicted"/>
<evidence type="ECO:0000256" key="12">
    <source>
        <dbReference type="ARBA" id="ARBA00042373"/>
    </source>
</evidence>
<evidence type="ECO:0000256" key="9">
    <source>
        <dbReference type="ARBA" id="ARBA00023316"/>
    </source>
</evidence>
<dbReference type="Gene3D" id="2.80.10.50">
    <property type="match status" value="1"/>
</dbReference>
<sequence length="407" mass="45287">MIALRIVRRYLAASLLLLSLVHPAQSLVGICYDNYQIEAIHNHFQMIKQRFGAVRTFQTLNKGVNAVDAAAKAGLKIAAGVWIRANNYKADLDAAIDGARRHPDTVHAIFIGNEDLLGNAVSIDFVVLKVQEAKDKLKQAGLKIKIGSVQTDGDWMRAPQLAAICDILGVNIYPFFGGSSVSASNPIQDLDARWNTVKQQYGDKVLLTETGWPNDGGNYGAHVSNQANAQAYFQAFKHWVQQGNGGSIPYYFMFHDNPSKHGFERYFGLADTSAHWKYDFASLSGDIQAQSPKKFQIRSNDGQIVYQNNGAVMAHKKSNEHTKDENWLYFSDTNTVVNQGNQQCLDLASDQHIQTYMCASNNTNQQWSLRDNHLVQTSFNVCLETNQGNVAVNQCTSIASNQQFNFE</sequence>
<dbReference type="GO" id="GO:0042973">
    <property type="term" value="F:glucan endo-1,3-beta-D-glucosidase activity"/>
    <property type="evidence" value="ECO:0007669"/>
    <property type="project" value="UniProtKB-EC"/>
</dbReference>
<keyword evidence="4" id="KW-1003">Cell membrane</keyword>
<dbReference type="GO" id="GO:0005886">
    <property type="term" value="C:plasma membrane"/>
    <property type="evidence" value="ECO:0007669"/>
    <property type="project" value="UniProtKB-SubCell"/>
</dbReference>
<dbReference type="PROSITE" id="PS50231">
    <property type="entry name" value="RICIN_B_LECTIN"/>
    <property type="match status" value="1"/>
</dbReference>
<keyword evidence="5 17" id="KW-0378">Hydrolase</keyword>
<dbReference type="PANTHER" id="PTHR16631:SF17">
    <property type="entry name" value="GLUCAN ENDO-1,3-BETA-GLUCOSIDASE BTGC"/>
    <property type="match status" value="1"/>
</dbReference>
<dbReference type="OrthoDB" id="68336at2759"/>
<dbReference type="GO" id="GO:0000272">
    <property type="term" value="P:polysaccharide catabolic process"/>
    <property type="evidence" value="ECO:0007669"/>
    <property type="project" value="UniProtKB-KW"/>
</dbReference>
<dbReference type="PANTHER" id="PTHR16631">
    <property type="entry name" value="GLUCAN 1,3-BETA-GLUCOSIDASE"/>
    <property type="match status" value="1"/>
</dbReference>
<keyword evidence="7" id="KW-0325">Glycoprotein</keyword>
<feature type="domain" description="Ricin B lectin" evidence="15">
    <location>
        <begin position="311"/>
        <end position="404"/>
    </location>
</feature>
<name>A0A0A7CLA7_9STRA</name>
<organism evidence="16">
    <name type="scientific">Thraustotheca clavata</name>
    <dbReference type="NCBI Taxonomy" id="74557"/>
    <lineage>
        <taxon>Eukaryota</taxon>
        <taxon>Sar</taxon>
        <taxon>Stramenopiles</taxon>
        <taxon>Oomycota</taxon>
        <taxon>Saprolegniomycetes</taxon>
        <taxon>Saprolegniales</taxon>
        <taxon>Achlyaceae</taxon>
        <taxon>Thraustotheca</taxon>
    </lineage>
</organism>
<comment type="catalytic activity">
    <reaction evidence="1">
        <text>Hydrolysis of (1-&gt;3)-beta-D-glucosidic linkages in (1-&gt;3)-beta-D-glucans.</text>
        <dbReference type="EC" id="3.2.1.39"/>
    </reaction>
</comment>
<keyword evidence="8" id="KW-0119">Carbohydrate metabolism</keyword>
<dbReference type="InterPro" id="IPR017853">
    <property type="entry name" value="GH"/>
</dbReference>
<dbReference type="SUPFAM" id="SSF50370">
    <property type="entry name" value="Ricin B-like lectins"/>
    <property type="match status" value="1"/>
</dbReference>
<gene>
    <name evidence="17" type="ORF">THRCLA_01198</name>
</gene>
<dbReference type="STRING" id="74557.A0A0A7CLA7"/>
<comment type="subcellular location">
    <subcellularLocation>
        <location evidence="2">Cell membrane</location>
    </subcellularLocation>
</comment>
<evidence type="ECO:0000256" key="1">
    <source>
        <dbReference type="ARBA" id="ARBA00000382"/>
    </source>
</evidence>
<evidence type="ECO:0000256" key="11">
    <source>
        <dbReference type="ARBA" id="ARBA00037649"/>
    </source>
</evidence>
<evidence type="ECO:0000256" key="7">
    <source>
        <dbReference type="ARBA" id="ARBA00023180"/>
    </source>
</evidence>
<accession>A0A0A7CLA7</accession>
<evidence type="ECO:0000259" key="15">
    <source>
        <dbReference type="Pfam" id="PF00652"/>
    </source>
</evidence>
<dbReference type="Gene3D" id="3.20.20.80">
    <property type="entry name" value="Glycosidases"/>
    <property type="match status" value="1"/>
</dbReference>
<evidence type="ECO:0000256" key="5">
    <source>
        <dbReference type="ARBA" id="ARBA00022801"/>
    </source>
</evidence>
<dbReference type="EC" id="3.2.1.39" evidence="3"/>
<evidence type="ECO:0000256" key="14">
    <source>
        <dbReference type="SAM" id="SignalP"/>
    </source>
</evidence>
<evidence type="ECO:0000256" key="8">
    <source>
        <dbReference type="ARBA" id="ARBA00023277"/>
    </source>
</evidence>
<dbReference type="InterPro" id="IPR035992">
    <property type="entry name" value="Ricin_B-like_lectins"/>
</dbReference>
<evidence type="ECO:0000256" key="6">
    <source>
        <dbReference type="ARBA" id="ARBA00023136"/>
    </source>
</evidence>
<keyword evidence="18" id="KW-1185">Reference proteome</keyword>
<evidence type="ECO:0000256" key="10">
    <source>
        <dbReference type="ARBA" id="ARBA00023326"/>
    </source>
</evidence>
<keyword evidence="14" id="KW-0732">Signal</keyword>
<feature type="chain" id="PRO_5002037964" description="glucan endo-1,3-beta-D-glucosidase" evidence="14">
    <location>
        <begin position="27"/>
        <end position="407"/>
    </location>
</feature>
<dbReference type="InterPro" id="IPR000772">
    <property type="entry name" value="Ricin_B_lectin"/>
</dbReference>
<protein>
    <recommendedName>
        <fullName evidence="3">glucan endo-1,3-beta-D-glucosidase</fullName>
        <ecNumber evidence="3">3.2.1.39</ecNumber>
    </recommendedName>
    <alternativeName>
        <fullName evidence="13">Endo-1,3-beta-glucanase btgC</fullName>
    </alternativeName>
    <alternativeName>
        <fullName evidence="12">Laminarinase btgC</fullName>
    </alternativeName>
</protein>
<feature type="signal peptide" evidence="14">
    <location>
        <begin position="1"/>
        <end position="26"/>
    </location>
</feature>
<evidence type="ECO:0000256" key="13">
    <source>
        <dbReference type="ARBA" id="ARBA00043078"/>
    </source>
</evidence>
<dbReference type="Pfam" id="PF00652">
    <property type="entry name" value="Ricin_B_lectin"/>
    <property type="match status" value="1"/>
</dbReference>
<keyword evidence="9" id="KW-0961">Cell wall biogenesis/degradation</keyword>
<comment type="function">
    <text evidence="11">Glucanases play a role in cell expansion during growth, in cell-cell fusion during mating, and in spore release during sporulation. This enzyme may be involved in beta-glucan degradation. Active on laminarin and lichenan.</text>
</comment>
<dbReference type="Proteomes" id="UP000243217">
    <property type="component" value="Unassembled WGS sequence"/>
</dbReference>
<dbReference type="GO" id="GO:0071555">
    <property type="term" value="P:cell wall organization"/>
    <property type="evidence" value="ECO:0007669"/>
    <property type="project" value="UniProtKB-KW"/>
</dbReference>
<dbReference type="EMBL" id="JNBS01000308">
    <property type="protein sequence ID" value="OQS06781.1"/>
    <property type="molecule type" value="Genomic_DNA"/>
</dbReference>
<evidence type="ECO:0000313" key="18">
    <source>
        <dbReference type="Proteomes" id="UP000243217"/>
    </source>
</evidence>
<keyword evidence="6" id="KW-0472">Membrane</keyword>
<dbReference type="SUPFAM" id="SSF51445">
    <property type="entry name" value="(Trans)glycosidases"/>
    <property type="match status" value="1"/>
</dbReference>
<dbReference type="AlphaFoldDB" id="A0A0A7CLA7"/>
<evidence type="ECO:0000256" key="2">
    <source>
        <dbReference type="ARBA" id="ARBA00004236"/>
    </source>
</evidence>
<evidence type="ECO:0000256" key="4">
    <source>
        <dbReference type="ARBA" id="ARBA00022475"/>
    </source>
</evidence>
<dbReference type="EMBL" id="KM037956">
    <property type="protein sequence ID" value="AIG55417.1"/>
    <property type="molecule type" value="Genomic_DNA"/>
</dbReference>
<evidence type="ECO:0000313" key="16">
    <source>
        <dbReference type="EMBL" id="AIG55417.1"/>
    </source>
</evidence>
<reference evidence="16 18" key="1">
    <citation type="journal article" date="2014" name="Genome Biol. Evol.">
        <title>The secreted proteins of Achlya hypogyna and Thraustotheca clavata identify the ancestral oomycete secretome and reveal gene acquisitions by horizontal gene transfer.</title>
        <authorList>
            <person name="Misner I."/>
            <person name="Blouin N."/>
            <person name="Leonard G."/>
            <person name="Richards T.A."/>
            <person name="Lane C.E."/>
        </authorList>
    </citation>
    <scope>NUCLEOTIDE SEQUENCE</scope>
    <source>
        <strain evidence="16 18">ATCC 34112</strain>
    </source>
</reference>
<evidence type="ECO:0000313" key="17">
    <source>
        <dbReference type="EMBL" id="OQS06781.1"/>
    </source>
</evidence>